<protein>
    <recommendedName>
        <fullName evidence="5">Aminotransferase class I/classII large domain-containing protein</fullName>
    </recommendedName>
</protein>
<dbReference type="PANTHER" id="PTHR42790:SF19">
    <property type="entry name" value="KYNURENINE_ALPHA-AMINOADIPATE AMINOTRANSFERASE, MITOCHONDRIAL"/>
    <property type="match status" value="1"/>
</dbReference>
<evidence type="ECO:0000259" key="5">
    <source>
        <dbReference type="Pfam" id="PF00155"/>
    </source>
</evidence>
<dbReference type="GO" id="GO:0030170">
    <property type="term" value="F:pyridoxal phosphate binding"/>
    <property type="evidence" value="ECO:0007669"/>
    <property type="project" value="InterPro"/>
</dbReference>
<dbReference type="InterPro" id="IPR015421">
    <property type="entry name" value="PyrdxlP-dep_Trfase_major"/>
</dbReference>
<evidence type="ECO:0000256" key="1">
    <source>
        <dbReference type="ARBA" id="ARBA00001933"/>
    </source>
</evidence>
<comment type="cofactor">
    <cofactor evidence="1">
        <name>pyridoxal 5'-phosphate</name>
        <dbReference type="ChEBI" id="CHEBI:597326"/>
    </cofactor>
</comment>
<evidence type="ECO:0000256" key="2">
    <source>
        <dbReference type="ARBA" id="ARBA00022576"/>
    </source>
</evidence>
<evidence type="ECO:0000313" key="6">
    <source>
        <dbReference type="EMBL" id="JAS20684.1"/>
    </source>
</evidence>
<keyword evidence="3" id="KW-0808">Transferase</keyword>
<name>A0A1B6D4R4_9HEMI</name>
<dbReference type="InterPro" id="IPR050859">
    <property type="entry name" value="Class-I_PLP-dep_aminotransf"/>
</dbReference>
<accession>A0A1B6D4R4</accession>
<dbReference type="EMBL" id="GEDC01016614">
    <property type="protein sequence ID" value="JAS20684.1"/>
    <property type="molecule type" value="Transcribed_RNA"/>
</dbReference>
<dbReference type="SUPFAM" id="SSF53383">
    <property type="entry name" value="PLP-dependent transferases"/>
    <property type="match status" value="1"/>
</dbReference>
<reference evidence="6" key="1">
    <citation type="submission" date="2015-12" db="EMBL/GenBank/DDBJ databases">
        <title>De novo transcriptome assembly of four potential Pierce s Disease insect vectors from Arizona vineyards.</title>
        <authorList>
            <person name="Tassone E.E."/>
        </authorList>
    </citation>
    <scope>NUCLEOTIDE SEQUENCE</scope>
</reference>
<dbReference type="Gene3D" id="3.40.640.10">
    <property type="entry name" value="Type I PLP-dependent aspartate aminotransferase-like (Major domain)"/>
    <property type="match status" value="1"/>
</dbReference>
<feature type="domain" description="Aminotransferase class I/classII large" evidence="5">
    <location>
        <begin position="98"/>
        <end position="423"/>
    </location>
</feature>
<dbReference type="InterPro" id="IPR004839">
    <property type="entry name" value="Aminotransferase_I/II_large"/>
</dbReference>
<keyword evidence="2" id="KW-0032">Aminotransferase</keyword>
<keyword evidence="4" id="KW-0663">Pyridoxal phosphate</keyword>
<organism evidence="6">
    <name type="scientific">Clastoptera arizonana</name>
    <name type="common">Arizona spittle bug</name>
    <dbReference type="NCBI Taxonomy" id="38151"/>
    <lineage>
        <taxon>Eukaryota</taxon>
        <taxon>Metazoa</taxon>
        <taxon>Ecdysozoa</taxon>
        <taxon>Arthropoda</taxon>
        <taxon>Hexapoda</taxon>
        <taxon>Insecta</taxon>
        <taxon>Pterygota</taxon>
        <taxon>Neoptera</taxon>
        <taxon>Paraneoptera</taxon>
        <taxon>Hemiptera</taxon>
        <taxon>Auchenorrhyncha</taxon>
        <taxon>Cercopoidea</taxon>
        <taxon>Clastopteridae</taxon>
        <taxon>Clastoptera</taxon>
    </lineage>
</organism>
<dbReference type="PANTHER" id="PTHR42790">
    <property type="entry name" value="AMINOTRANSFERASE"/>
    <property type="match status" value="1"/>
</dbReference>
<dbReference type="GO" id="GO:0016212">
    <property type="term" value="F:kynurenine-oxoglutarate transaminase activity"/>
    <property type="evidence" value="ECO:0007669"/>
    <property type="project" value="TreeGrafter"/>
</dbReference>
<dbReference type="GO" id="GO:1901605">
    <property type="term" value="P:alpha-amino acid metabolic process"/>
    <property type="evidence" value="ECO:0007669"/>
    <property type="project" value="TreeGrafter"/>
</dbReference>
<gene>
    <name evidence="6" type="ORF">g.8653</name>
</gene>
<dbReference type="CDD" id="cd00609">
    <property type="entry name" value="AAT_like"/>
    <property type="match status" value="1"/>
</dbReference>
<dbReference type="AlphaFoldDB" id="A0A1B6D4R4"/>
<evidence type="ECO:0000256" key="4">
    <source>
        <dbReference type="ARBA" id="ARBA00022898"/>
    </source>
</evidence>
<dbReference type="InterPro" id="IPR015424">
    <property type="entry name" value="PyrdxlP-dep_Trfase"/>
</dbReference>
<dbReference type="Pfam" id="PF00155">
    <property type="entry name" value="Aminotran_1_2"/>
    <property type="match status" value="1"/>
</dbReference>
<proteinExistence type="predicted"/>
<evidence type="ECO:0000256" key="3">
    <source>
        <dbReference type="ARBA" id="ARBA00022679"/>
    </source>
</evidence>
<sequence length="450" mass="51002">MDKSLGVKKIFSSLHTICRKFQYSAPNNNVKIEYDIFLNDVSRRRMPSIMRETTQVISKMSKPPISFGVGVPNVSTFPFEKMKIKLKNGSTFSIEDDELKTALQYLPSQGYGPLILQLKDIQDYTHGTQNWNSKGVMVTTGGQEPLFASLQMCLNPGIAIIIPHPLYPGSLDAITPMNPNIIAIEQDKYGLRVDQLQERLEECRSKGGPLPKVMYINPTACNPSGMTVPLDRKKVIYNLACEYNFLILEDDPYYFLNFLPKDPESFLSIDTEGRVIRMDSFSKILSSGLRIGFVTAPIPLLRRIELHKLVSTMHTCGVSQVIVNKLLTHWGKQGFEKHITQVKAFYRKKKDCLIDACSRHLKDLAEWEEPTCGMFIWVKIKGLDNVYNFATKTCIGKHLVIIPGHAFLGIDPSMPCSYVRLSYSLAEPWEVEKGCKLLADLIREELKIKK</sequence>